<evidence type="ECO:0000256" key="9">
    <source>
        <dbReference type="SAM" id="MobiDB-lite"/>
    </source>
</evidence>
<keyword evidence="7" id="KW-0325">Glycoprotein</keyword>
<dbReference type="InterPro" id="IPR025932">
    <property type="entry name" value="Trypano_VSG_B_N_dom"/>
</dbReference>
<feature type="region of interest" description="Disordered" evidence="9">
    <location>
        <begin position="401"/>
        <end position="420"/>
    </location>
</feature>
<comment type="function">
    <text evidence="1">VSG forms a coat on the surface of the parasite. The trypanosome evades the immune response of the host by expressing a series of antigenically distinct VSGs from an estimated 1000 VSG genes.</text>
</comment>
<evidence type="ECO:0000259" key="11">
    <source>
        <dbReference type="Pfam" id="PF13206"/>
    </source>
</evidence>
<feature type="signal peptide" evidence="10">
    <location>
        <begin position="1"/>
        <end position="21"/>
    </location>
</feature>
<evidence type="ECO:0000256" key="3">
    <source>
        <dbReference type="ARBA" id="ARBA00022475"/>
    </source>
</evidence>
<proteinExistence type="predicted"/>
<keyword evidence="8" id="KW-0449">Lipoprotein</keyword>
<sequence>MKKQRLTQSGLIWGKYQLILTFLLLPESTPDFAAVAEEGSSTAGFAVLCRIINLAKQTPPPPNLLPSVDDVEETMALVNLTLAAPAAAKELATAADPTAALKSGSDQTKIHCAEAAAAPCTEAATRLRGHKDSVEFRALLEAATDPTLFHAINTTLQDMVHKLSELKQQQAAAQAEAVSGKLTQALGAEPDGASTIKLTGATGNGATSCGKPDSDAAGTAVGKTIACDVVCMCASDSINNNNKACAEAAETATVKFSTEAEIKSQWKTLGDACKNQQASEKLTSTALRAFLAAFNVTINTGQGTNSNLTGVLGLIQGGATTGCEGSNTGPAGSCVFHGRNPTTKAVKPPEWLAPLTTAADELEAAKRAASHAHASSAQLQSLNTTITSLILLGSSTKKQQAAATQKPTENNNVGKTEQEAVSRECAQHKNNKTACDAADKCKWKGKSETDGAAETNTECKNFSEKKAKAE</sequence>
<evidence type="ECO:0000256" key="7">
    <source>
        <dbReference type="ARBA" id="ARBA00023180"/>
    </source>
</evidence>
<organism evidence="12">
    <name type="scientific">Trypanosoma brucei</name>
    <dbReference type="NCBI Taxonomy" id="5691"/>
    <lineage>
        <taxon>Eukaryota</taxon>
        <taxon>Discoba</taxon>
        <taxon>Euglenozoa</taxon>
        <taxon>Kinetoplastea</taxon>
        <taxon>Metakinetoplastina</taxon>
        <taxon>Trypanosomatida</taxon>
        <taxon>Trypanosomatidae</taxon>
        <taxon>Trypanosoma</taxon>
    </lineage>
</organism>
<keyword evidence="5 10" id="KW-0732">Signal</keyword>
<feature type="domain" description="Trypanosome variant surface glycoprotein B-type N-terminal" evidence="11">
    <location>
        <begin position="34"/>
        <end position="380"/>
    </location>
</feature>
<protein>
    <submittedName>
        <fullName evidence="12">Variant surface glycoprotein 1125.1153</fullName>
    </submittedName>
</protein>
<evidence type="ECO:0000256" key="6">
    <source>
        <dbReference type="ARBA" id="ARBA00023136"/>
    </source>
</evidence>
<evidence type="ECO:0000256" key="5">
    <source>
        <dbReference type="ARBA" id="ARBA00022729"/>
    </source>
</evidence>
<dbReference type="GO" id="GO:0098552">
    <property type="term" value="C:side of membrane"/>
    <property type="evidence" value="ECO:0007669"/>
    <property type="project" value="UniProtKB-KW"/>
</dbReference>
<dbReference type="EMBL" id="KX699450">
    <property type="protein sequence ID" value="APD73406.1"/>
    <property type="molecule type" value="Genomic_DNA"/>
</dbReference>
<evidence type="ECO:0000256" key="10">
    <source>
        <dbReference type="SAM" id="SignalP"/>
    </source>
</evidence>
<feature type="compositionally biased region" description="Basic and acidic residues" evidence="9">
    <location>
        <begin position="461"/>
        <end position="470"/>
    </location>
</feature>
<name>A0A1J0R6C7_9TRYP</name>
<evidence type="ECO:0000256" key="1">
    <source>
        <dbReference type="ARBA" id="ARBA00002523"/>
    </source>
</evidence>
<keyword evidence="3" id="KW-1003">Cell membrane</keyword>
<keyword evidence="6" id="KW-0472">Membrane</keyword>
<dbReference type="GO" id="GO:0005886">
    <property type="term" value="C:plasma membrane"/>
    <property type="evidence" value="ECO:0007669"/>
    <property type="project" value="UniProtKB-SubCell"/>
</dbReference>
<feature type="compositionally biased region" description="Polar residues" evidence="9">
    <location>
        <begin position="401"/>
        <end position="415"/>
    </location>
</feature>
<evidence type="ECO:0000313" key="12">
    <source>
        <dbReference type="EMBL" id="APD73406.1"/>
    </source>
</evidence>
<dbReference type="AlphaFoldDB" id="A0A1J0R6C7"/>
<evidence type="ECO:0000256" key="4">
    <source>
        <dbReference type="ARBA" id="ARBA00022622"/>
    </source>
</evidence>
<feature type="chain" id="PRO_5012204536" evidence="10">
    <location>
        <begin position="22"/>
        <end position="470"/>
    </location>
</feature>
<accession>A0A1J0R6C7</accession>
<dbReference type="Pfam" id="PF13206">
    <property type="entry name" value="VSG_B"/>
    <property type="match status" value="1"/>
</dbReference>
<reference evidence="12" key="1">
    <citation type="submission" date="2016-08" db="EMBL/GenBank/DDBJ databases">
        <title>VSG repertoire of Trypanosoma brucei EATRO 1125.</title>
        <authorList>
            <person name="Cross G.A."/>
        </authorList>
    </citation>
    <scope>NUCLEOTIDE SEQUENCE</scope>
    <source>
        <strain evidence="12">EATRO 1125</strain>
    </source>
</reference>
<keyword evidence="4" id="KW-0336">GPI-anchor</keyword>
<comment type="subcellular location">
    <subcellularLocation>
        <location evidence="2">Cell membrane</location>
        <topology evidence="2">Lipid-anchor</topology>
        <topology evidence="2">GPI-anchor</topology>
    </subcellularLocation>
</comment>
<dbReference type="VEuPathDB" id="TriTrypDB:Tb427_000428100"/>
<evidence type="ECO:0000256" key="8">
    <source>
        <dbReference type="ARBA" id="ARBA00023288"/>
    </source>
</evidence>
<evidence type="ECO:0000256" key="2">
    <source>
        <dbReference type="ARBA" id="ARBA00004609"/>
    </source>
</evidence>
<feature type="region of interest" description="Disordered" evidence="9">
    <location>
        <begin position="443"/>
        <end position="470"/>
    </location>
</feature>